<keyword evidence="2" id="KW-0732">Signal</keyword>
<dbReference type="PANTHER" id="PTHR35936:SF17">
    <property type="entry name" value="ARGININE-BINDING EXTRACELLULAR PROTEIN ARTP"/>
    <property type="match status" value="1"/>
</dbReference>
<comment type="similarity">
    <text evidence="1">Belongs to the bacterial solute-binding protein 3 family.</text>
</comment>
<reference evidence="4 5" key="1">
    <citation type="submission" date="2013-10" db="EMBL/GenBank/DDBJ databases">
        <title>Salinisphaera orenii MK-B5 Genome Sequencing.</title>
        <authorList>
            <person name="Lai Q."/>
            <person name="Li C."/>
            <person name="Shao Z."/>
        </authorList>
    </citation>
    <scope>NUCLEOTIDE SEQUENCE [LARGE SCALE GENOMIC DNA]</scope>
    <source>
        <strain evidence="4 5">MK-B5</strain>
    </source>
</reference>
<evidence type="ECO:0000313" key="5">
    <source>
        <dbReference type="Proteomes" id="UP000283993"/>
    </source>
</evidence>
<evidence type="ECO:0000256" key="1">
    <source>
        <dbReference type="ARBA" id="ARBA00010333"/>
    </source>
</evidence>
<evidence type="ECO:0000259" key="3">
    <source>
        <dbReference type="SMART" id="SM00062"/>
    </source>
</evidence>
<dbReference type="NCBIfam" id="TIGR03871">
    <property type="entry name" value="ABC_peri_MoxJ_2"/>
    <property type="match status" value="1"/>
</dbReference>
<dbReference type="Proteomes" id="UP000283993">
    <property type="component" value="Unassembled WGS sequence"/>
</dbReference>
<dbReference type="PANTHER" id="PTHR35936">
    <property type="entry name" value="MEMBRANE-BOUND LYTIC MUREIN TRANSGLYCOSYLASE F"/>
    <property type="match status" value="1"/>
</dbReference>
<keyword evidence="5" id="KW-1185">Reference proteome</keyword>
<dbReference type="SUPFAM" id="SSF53850">
    <property type="entry name" value="Periplasmic binding protein-like II"/>
    <property type="match status" value="1"/>
</dbReference>
<evidence type="ECO:0000313" key="4">
    <source>
        <dbReference type="EMBL" id="ROO26278.1"/>
    </source>
</evidence>
<gene>
    <name evidence="4" type="ORF">SAOR_11340</name>
</gene>
<dbReference type="InterPro" id="IPR001638">
    <property type="entry name" value="Solute-binding_3/MltF_N"/>
</dbReference>
<organism evidence="4 5">
    <name type="scientific">Salinisphaera orenii MK-B5</name>
    <dbReference type="NCBI Taxonomy" id="856730"/>
    <lineage>
        <taxon>Bacteria</taxon>
        <taxon>Pseudomonadati</taxon>
        <taxon>Pseudomonadota</taxon>
        <taxon>Gammaproteobacteria</taxon>
        <taxon>Salinisphaerales</taxon>
        <taxon>Salinisphaeraceae</taxon>
        <taxon>Salinisphaera</taxon>
    </lineage>
</organism>
<name>A0A423PL11_9GAMM</name>
<dbReference type="SMART" id="SM00062">
    <property type="entry name" value="PBPb"/>
    <property type="match status" value="1"/>
</dbReference>
<feature type="domain" description="Solute-binding protein family 3/N-terminal" evidence="3">
    <location>
        <begin position="24"/>
        <end position="267"/>
    </location>
</feature>
<accession>A0A423PL11</accession>
<dbReference type="InterPro" id="IPR022448">
    <property type="entry name" value="Quinoprotein_dehydrogenase"/>
</dbReference>
<dbReference type="AlphaFoldDB" id="A0A423PL11"/>
<comment type="caution">
    <text evidence="4">The sequence shown here is derived from an EMBL/GenBank/DDBJ whole genome shotgun (WGS) entry which is preliminary data.</text>
</comment>
<protein>
    <submittedName>
        <fullName evidence="4">ABC transporter substrate-binding protein</fullName>
    </submittedName>
</protein>
<dbReference type="EMBL" id="AYKH01000023">
    <property type="protein sequence ID" value="ROO26278.1"/>
    <property type="molecule type" value="Genomic_DNA"/>
</dbReference>
<dbReference type="Gene3D" id="3.40.190.10">
    <property type="entry name" value="Periplasmic binding protein-like II"/>
    <property type="match status" value="2"/>
</dbReference>
<proteinExistence type="inferred from homology"/>
<sequence>MAGLLVATHAFAQKDDAQNPASETLRVCADPSNMPFSNEEREGFENKIAALFGEKLDVPVEYAWAAEQMGFGRNTLKRWISEENRYACDLVISIGSGFDVGKATRPYYRSTYVMAFREDHGLDSVEAPDDLLDLPEDQLESLRIGAFTGSPAANWLIENGFIDQIVSYRAQSGGYDSDPGDMITDDLVGDDIDIAVIWGPIAGYYAKQVDADITVVPFTRADGSQFDFPVSMGVRYGNDAWLEKVQSLIDDNREEIIAILEDYGVPLVPLREEDRQPMEDDDD</sequence>
<evidence type="ECO:0000256" key="2">
    <source>
        <dbReference type="ARBA" id="ARBA00022729"/>
    </source>
</evidence>